<dbReference type="Proteomes" id="UP000254100">
    <property type="component" value="Unassembled WGS sequence"/>
</dbReference>
<dbReference type="SUPFAM" id="SSF56037">
    <property type="entry name" value="PheT/TilS domain"/>
    <property type="match status" value="1"/>
</dbReference>
<evidence type="ECO:0000256" key="5">
    <source>
        <dbReference type="ARBA" id="ARBA00022741"/>
    </source>
</evidence>
<keyword evidence="3 8" id="KW-0436">Ligase</keyword>
<dbReference type="PANTHER" id="PTHR43033:SF1">
    <property type="entry name" value="TRNA(ILE)-LYSIDINE SYNTHASE-RELATED"/>
    <property type="match status" value="1"/>
</dbReference>
<dbReference type="HAMAP" id="MF_01161">
    <property type="entry name" value="tRNA_Ile_lys_synt"/>
    <property type="match status" value="1"/>
</dbReference>
<dbReference type="EC" id="6.3.4.19" evidence="8"/>
<dbReference type="PANTHER" id="PTHR43033">
    <property type="entry name" value="TRNA(ILE)-LYSIDINE SYNTHASE-RELATED"/>
    <property type="match status" value="1"/>
</dbReference>
<dbReference type="Gene3D" id="3.40.50.620">
    <property type="entry name" value="HUPs"/>
    <property type="match status" value="1"/>
</dbReference>
<reference evidence="10 12" key="1">
    <citation type="submission" date="2015-01" db="EMBL/GenBank/DDBJ databases">
        <authorList>
            <person name="Guo J."/>
        </authorList>
    </citation>
    <scope>NUCLEOTIDE SEQUENCE [LARGE SCALE GENOMIC DNA]</scope>
    <source>
        <strain evidence="10 12">DSM 22147</strain>
    </source>
</reference>
<comment type="function">
    <text evidence="8">Ligates lysine onto the cytidine present at position 34 of the AUA codon-specific tRNA(Ile) that contains the anticodon CAU, in an ATP-dependent manner. Cytidine is converted to lysidine, thus changing the amino acid specificity of the tRNA from methionine to isoleucine.</text>
</comment>
<keyword evidence="4 8" id="KW-0819">tRNA processing</keyword>
<evidence type="ECO:0000256" key="1">
    <source>
        <dbReference type="ARBA" id="ARBA00004496"/>
    </source>
</evidence>
<dbReference type="NCBIfam" id="TIGR02432">
    <property type="entry name" value="lysidine_TilS_N"/>
    <property type="match status" value="1"/>
</dbReference>
<keyword evidence="6" id="KW-0067">ATP-binding</keyword>
<protein>
    <recommendedName>
        <fullName evidence="8">tRNA(Ile)-lysidine synthase</fullName>
        <ecNumber evidence="8">6.3.4.19</ecNumber>
    </recommendedName>
    <alternativeName>
        <fullName evidence="8">tRNA(Ile)-2-lysyl-cytidine synthase</fullName>
    </alternativeName>
    <alternativeName>
        <fullName evidence="8">tRNA(Ile)-lysidine synthetase</fullName>
    </alternativeName>
</protein>
<dbReference type="Pfam" id="PF11734">
    <property type="entry name" value="TilS_C"/>
    <property type="match status" value="1"/>
</dbReference>
<dbReference type="AlphaFoldDB" id="A0A0D6XMN2"/>
<reference evidence="11 13" key="2">
    <citation type="submission" date="2018-06" db="EMBL/GenBank/DDBJ databases">
        <authorList>
            <consortium name="Pathogen Informatics"/>
            <person name="Doyle S."/>
        </authorList>
    </citation>
    <scope>NUCLEOTIDE SEQUENCE [LARGE SCALE GENOMIC DNA]</scope>
    <source>
        <strain evidence="11 13">NCTC13832</strain>
    </source>
</reference>
<feature type="domain" description="Lysidine-tRNA(Ile) synthetase C-terminal" evidence="9">
    <location>
        <begin position="353"/>
        <end position="421"/>
    </location>
</feature>
<dbReference type="RefSeq" id="WP_044361564.1">
    <property type="nucleotide sequence ID" value="NZ_JXWY01000142.1"/>
</dbReference>
<dbReference type="GO" id="GO:0005524">
    <property type="term" value="F:ATP binding"/>
    <property type="evidence" value="ECO:0007669"/>
    <property type="project" value="UniProtKB-KW"/>
</dbReference>
<dbReference type="OrthoDB" id="9807403at2"/>
<evidence type="ECO:0000313" key="12">
    <source>
        <dbReference type="Proteomes" id="UP000032366"/>
    </source>
</evidence>
<dbReference type="SUPFAM" id="SSF52402">
    <property type="entry name" value="Adenine nucleotide alpha hydrolases-like"/>
    <property type="match status" value="1"/>
</dbReference>
<dbReference type="InterPro" id="IPR012796">
    <property type="entry name" value="Lysidine-tRNA-synth_C"/>
</dbReference>
<evidence type="ECO:0000313" key="10">
    <source>
        <dbReference type="EMBL" id="KIX89867.1"/>
    </source>
</evidence>
<dbReference type="InterPro" id="IPR012094">
    <property type="entry name" value="tRNA_Ile_lys_synt"/>
</dbReference>
<dbReference type="GO" id="GO:0006400">
    <property type="term" value="P:tRNA modification"/>
    <property type="evidence" value="ECO:0007669"/>
    <property type="project" value="UniProtKB-UniRule"/>
</dbReference>
<proteinExistence type="inferred from homology"/>
<dbReference type="NCBIfam" id="TIGR02433">
    <property type="entry name" value="lysidine_TilS_C"/>
    <property type="match status" value="1"/>
</dbReference>
<evidence type="ECO:0000313" key="11">
    <source>
        <dbReference type="EMBL" id="SUM56580.1"/>
    </source>
</evidence>
<dbReference type="Proteomes" id="UP000032366">
    <property type="component" value="Unassembled WGS sequence"/>
</dbReference>
<evidence type="ECO:0000256" key="7">
    <source>
        <dbReference type="ARBA" id="ARBA00048539"/>
    </source>
</evidence>
<organism evidence="11 13">
    <name type="scientific">Staphylococcus microti</name>
    <dbReference type="NCBI Taxonomy" id="569857"/>
    <lineage>
        <taxon>Bacteria</taxon>
        <taxon>Bacillati</taxon>
        <taxon>Bacillota</taxon>
        <taxon>Bacilli</taxon>
        <taxon>Bacillales</taxon>
        <taxon>Staphylococcaceae</taxon>
        <taxon>Staphylococcus</taxon>
    </lineage>
</organism>
<sequence>MQQFWQPTDHLVVAVSTGVDSMVLLHQLLEQHTGTYRQLTCLHVHHGLREASDDEAGFLEAYCQQHHIPLFVHHLNLTETVEAGRSIQHASRLLRYAWFEKMMHDLHADYLLTAHHQDDQLETIFYRIFTGRIDRSALGISPSEQRDGYRLVRPLLTTAKSEIRAYQQQHDVPYFEDESNQTNTYVRNDIRNRLLPAIDSNIHLQTDQLLKIMDFHTEALSLITQQAEQFMAQRVEQHAKQQWIISRKAFNELSPHVKMKVLDELLGHFEAVVSVSERTYQDWFAKLQSDVAQTPLMHTNKWHVDIVYDKLVIVPAHGNKTLVPQTITAAGCYQFGDYVIKVTAAFFDAHAALHIRPRQTGDRVTLSNGQHKKVTRLMIDAKVAQSLREQMPVVTLETGDIIVVGTCYQHATYKNYIHIQYLGDDINEK</sequence>
<dbReference type="EMBL" id="UHDT01000001">
    <property type="protein sequence ID" value="SUM56580.1"/>
    <property type="molecule type" value="Genomic_DNA"/>
</dbReference>
<evidence type="ECO:0000256" key="4">
    <source>
        <dbReference type="ARBA" id="ARBA00022694"/>
    </source>
</evidence>
<dbReference type="SMART" id="SM00977">
    <property type="entry name" value="TilS_C"/>
    <property type="match status" value="1"/>
</dbReference>
<comment type="catalytic activity">
    <reaction evidence="7 8">
        <text>cytidine(34) in tRNA(Ile2) + L-lysine + ATP = lysidine(34) in tRNA(Ile2) + AMP + diphosphate + H(+)</text>
        <dbReference type="Rhea" id="RHEA:43744"/>
        <dbReference type="Rhea" id="RHEA-COMP:10625"/>
        <dbReference type="Rhea" id="RHEA-COMP:10670"/>
        <dbReference type="ChEBI" id="CHEBI:15378"/>
        <dbReference type="ChEBI" id="CHEBI:30616"/>
        <dbReference type="ChEBI" id="CHEBI:32551"/>
        <dbReference type="ChEBI" id="CHEBI:33019"/>
        <dbReference type="ChEBI" id="CHEBI:82748"/>
        <dbReference type="ChEBI" id="CHEBI:83665"/>
        <dbReference type="ChEBI" id="CHEBI:456215"/>
        <dbReference type="EC" id="6.3.4.19"/>
    </reaction>
</comment>
<evidence type="ECO:0000256" key="6">
    <source>
        <dbReference type="ARBA" id="ARBA00022840"/>
    </source>
</evidence>
<comment type="similarity">
    <text evidence="8">Belongs to the tRNA(Ile)-lysidine synthase family.</text>
</comment>
<comment type="caution">
    <text evidence="8">Lacks conserved residue(s) required for the propagation of feature annotation.</text>
</comment>
<accession>A0A0D6XMN2</accession>
<keyword evidence="2 8" id="KW-0963">Cytoplasm</keyword>
<evidence type="ECO:0000256" key="3">
    <source>
        <dbReference type="ARBA" id="ARBA00022598"/>
    </source>
</evidence>
<evidence type="ECO:0000256" key="2">
    <source>
        <dbReference type="ARBA" id="ARBA00022490"/>
    </source>
</evidence>
<dbReference type="STRING" id="569857.TP70_10690"/>
<dbReference type="EMBL" id="JXWY01000142">
    <property type="protein sequence ID" value="KIX89867.1"/>
    <property type="molecule type" value="Genomic_DNA"/>
</dbReference>
<dbReference type="GO" id="GO:0032267">
    <property type="term" value="F:tRNA(Ile)-lysidine synthase activity"/>
    <property type="evidence" value="ECO:0007669"/>
    <property type="project" value="UniProtKB-EC"/>
</dbReference>
<keyword evidence="5" id="KW-0547">Nucleotide-binding</keyword>
<evidence type="ECO:0000259" key="9">
    <source>
        <dbReference type="SMART" id="SM00977"/>
    </source>
</evidence>
<gene>
    <name evidence="8 11" type="primary">tilS</name>
    <name evidence="11" type="ORF">NCTC13832_00218</name>
    <name evidence="10" type="ORF">TP70_10690</name>
</gene>
<dbReference type="InterPro" id="IPR014729">
    <property type="entry name" value="Rossmann-like_a/b/a_fold"/>
</dbReference>
<dbReference type="CDD" id="cd01992">
    <property type="entry name" value="TilS_N"/>
    <property type="match status" value="1"/>
</dbReference>
<evidence type="ECO:0000256" key="8">
    <source>
        <dbReference type="HAMAP-Rule" id="MF_01161"/>
    </source>
</evidence>
<dbReference type="GO" id="GO:0005737">
    <property type="term" value="C:cytoplasm"/>
    <property type="evidence" value="ECO:0007669"/>
    <property type="project" value="UniProtKB-SubCell"/>
</dbReference>
<keyword evidence="12" id="KW-1185">Reference proteome</keyword>
<name>A0A0D6XMN2_9STAP</name>
<evidence type="ECO:0000313" key="13">
    <source>
        <dbReference type="Proteomes" id="UP000254100"/>
    </source>
</evidence>
<comment type="subcellular location">
    <subcellularLocation>
        <location evidence="1 8">Cytoplasm</location>
    </subcellularLocation>
</comment>
<dbReference type="InterPro" id="IPR012795">
    <property type="entry name" value="tRNA_Ile_lys_synt_N"/>
</dbReference>
<dbReference type="InterPro" id="IPR011063">
    <property type="entry name" value="TilS/TtcA_N"/>
</dbReference>
<dbReference type="Pfam" id="PF01171">
    <property type="entry name" value="ATP_bind_3"/>
    <property type="match status" value="1"/>
</dbReference>